<keyword evidence="4" id="KW-1003">Cell membrane</keyword>
<dbReference type="PANTHER" id="PTHR43294:SF13">
    <property type="entry name" value="SODIUM_POTASSIUM-TRANSPORTING ATPASE SUBUNIT ALPHA"/>
    <property type="match status" value="1"/>
</dbReference>
<gene>
    <name evidence="23" type="ORF">ODALV1_LOCUS2000</name>
</gene>
<protein>
    <recommendedName>
        <fullName evidence="20">Sodium/potassium-transporting ATPase subunit alpha</fullName>
    </recommendedName>
</protein>
<organism evidence="23 24">
    <name type="scientific">Orchesella dallaii</name>
    <dbReference type="NCBI Taxonomy" id="48710"/>
    <lineage>
        <taxon>Eukaryota</taxon>
        <taxon>Metazoa</taxon>
        <taxon>Ecdysozoa</taxon>
        <taxon>Arthropoda</taxon>
        <taxon>Hexapoda</taxon>
        <taxon>Collembola</taxon>
        <taxon>Entomobryomorpha</taxon>
        <taxon>Entomobryoidea</taxon>
        <taxon>Orchesellidae</taxon>
        <taxon>Orchesellinae</taxon>
        <taxon>Orchesella</taxon>
    </lineage>
</organism>
<dbReference type="Pfam" id="PF13246">
    <property type="entry name" value="Cation_ATPase"/>
    <property type="match status" value="1"/>
</dbReference>
<dbReference type="PROSITE" id="PS00154">
    <property type="entry name" value="ATPASE_E1_E2"/>
    <property type="match status" value="1"/>
</dbReference>
<feature type="transmembrane region" description="Helical" evidence="20">
    <location>
        <begin position="357"/>
        <end position="380"/>
    </location>
</feature>
<keyword evidence="5 20" id="KW-0633">Potassium transport</keyword>
<feature type="transmembrane region" description="Helical" evidence="20">
    <location>
        <begin position="327"/>
        <end position="351"/>
    </location>
</feature>
<dbReference type="PRINTS" id="PR00119">
    <property type="entry name" value="CATATPASE"/>
</dbReference>
<dbReference type="InterPro" id="IPR023298">
    <property type="entry name" value="ATPase_P-typ_TM_dom_sf"/>
</dbReference>
<evidence type="ECO:0000256" key="7">
    <source>
        <dbReference type="ARBA" id="ARBA00022607"/>
    </source>
</evidence>
<dbReference type="NCBIfam" id="TIGR01494">
    <property type="entry name" value="ATPase_P-type"/>
    <property type="match status" value="2"/>
</dbReference>
<comment type="caution">
    <text evidence="23">The sequence shown here is derived from an EMBL/GenBank/DDBJ whole genome shotgun (WGS) entry which is preliminary data.</text>
</comment>
<evidence type="ECO:0000313" key="23">
    <source>
        <dbReference type="EMBL" id="CAL8072099.1"/>
    </source>
</evidence>
<sequence length="1059" mass="117139">MERSGLPFVTGIVHEHITMDSFEDEEQGQGGSDEWLDVDDDPSKPFLRPVRIYGSRLARDKDVIAFEERAEEREWDIDDHKIEVLELQSRYDTDLHWGLSEKQVLKNRKHYGENFLQPPPKPSAFLKFFRAVIGGLNALLWGSAFLSFLSYGAQYIYTDRISNDNLVLGCALIVVVHISGAFSFYQEFKSSRIMESFKTMVPRSCVVFREGSRAEIDVKELVVGDLVEINYGDLVPADIRILECQNFTVDNSALTGEAEPQKRLSVCTDDNPMETKNLAFFSTNAVQGTAKGVVIRVGNKTLMGRLAKLACGLDSGPSPIAVEMNKFIMIMTIRSLVFGGVFFGLALAIGFSLIDSIFFLIGIVVANVPEGLAVTFTTILSVTAKRMAKNHCLVKHLHAVEALGSTSCICSDKTGTLTQNVMSVAHLFFNSAVALADTSEFVTGQQFDMQDPGFAALANVAALCSRANFRPGQEDIPVLKRTVEGDASETAILKFMELQMGNVSRYRVNFPKLCEIPFNSTNKYQVSIHDMSKTSDPRHLLVIKGAPERVINLCTTILNGNEELLIDARQKEIFNSTYVGLAKLGERVLGFADCRLPLDRFPLGYKFSSEDPDYLDIGFRFVGLISMIDPPRASVPDAVSKCRSAGIRLVMVTGDHPVTAKAIARAVNILSEGNETIEERAERLGCTVEEINPTTIKAAVVSGAELKLLSASQLRNLLRNHTEIVFARTSPEQKYIIVDAFQKLGYIVAATGDGVNDSPALKKADVGVSMGIAGTEVSKETADIILMDDNFSSIVTGIEEGRLIFDNLKKLIAYNMADNIAEMYSVWLFMVLRIPLPMGTIAMLLTVLGTDVLPAISIAYEKAEADIMKLRPRNPKKQTLVTPQLLSYTYGQTAVLECTAGFFAYFLTYAQSGWLPGDLIGIEKKWHSRSVNDLVDSYGQEWSYEARSQLGLTSQTAFFVAIVLTQFANVICCKTRRVSLFQKGMRNKKMNAALIFALALVGALVYVPNLNASVNLTVLRPEVWLAPLPFAFFLIIYDEIRKFIVRNFPKTVVGNHLDT</sequence>
<dbReference type="InterPro" id="IPR008250">
    <property type="entry name" value="ATPase_P-typ_transduc_dom_A_sf"/>
</dbReference>
<dbReference type="SUPFAM" id="SSF81660">
    <property type="entry name" value="Metal cation-transporting ATPase, ATP-binding domain N"/>
    <property type="match status" value="1"/>
</dbReference>
<dbReference type="InterPro" id="IPR018303">
    <property type="entry name" value="ATPase_P-typ_P_site"/>
</dbReference>
<evidence type="ECO:0000256" key="1">
    <source>
        <dbReference type="ARBA" id="ARBA00004651"/>
    </source>
</evidence>
<evidence type="ECO:0000256" key="3">
    <source>
        <dbReference type="ARBA" id="ARBA00022448"/>
    </source>
</evidence>
<evidence type="ECO:0000256" key="11">
    <source>
        <dbReference type="ARBA" id="ARBA00022958"/>
    </source>
</evidence>
<feature type="transmembrane region" description="Helical" evidence="20">
    <location>
        <begin position="881"/>
        <end position="907"/>
    </location>
</feature>
<evidence type="ECO:0000256" key="16">
    <source>
        <dbReference type="ARBA" id="ARBA00023136"/>
    </source>
</evidence>
<comment type="subunit">
    <text evidence="19">The sodium/potassium-transporting ATPase is composed of a catalytic alpha subunit, an auxiliary non-catalytic beta subunit and an additional regulatory subunit.</text>
</comment>
<dbReference type="InterPro" id="IPR005775">
    <property type="entry name" value="P-type_ATPase_IIC"/>
</dbReference>
<feature type="transmembrane region" description="Helical" evidence="20">
    <location>
        <begin position="128"/>
        <end position="153"/>
    </location>
</feature>
<reference evidence="23 24" key="1">
    <citation type="submission" date="2024-08" db="EMBL/GenBank/DDBJ databases">
        <authorList>
            <person name="Cucini C."/>
            <person name="Frati F."/>
        </authorList>
    </citation>
    <scope>NUCLEOTIDE SEQUENCE [LARGE SCALE GENOMIC DNA]</scope>
</reference>
<evidence type="ECO:0000256" key="19">
    <source>
        <dbReference type="ARBA" id="ARBA00038795"/>
    </source>
</evidence>
<dbReference type="InterPro" id="IPR023299">
    <property type="entry name" value="ATPase_P-typ_cyto_dom_N"/>
</dbReference>
<dbReference type="Gene3D" id="3.40.50.1000">
    <property type="entry name" value="HAD superfamily/HAD-like"/>
    <property type="match status" value="1"/>
</dbReference>
<dbReference type="SUPFAM" id="SSF56784">
    <property type="entry name" value="HAD-like"/>
    <property type="match status" value="1"/>
</dbReference>
<evidence type="ECO:0000256" key="10">
    <source>
        <dbReference type="ARBA" id="ARBA00022840"/>
    </source>
</evidence>
<feature type="transmembrane region" description="Helical" evidence="20">
    <location>
        <begin position="838"/>
        <end position="860"/>
    </location>
</feature>
<dbReference type="Pfam" id="PF00689">
    <property type="entry name" value="Cation_ATPase_C"/>
    <property type="match status" value="1"/>
</dbReference>
<dbReference type="Gene3D" id="1.20.1110.10">
    <property type="entry name" value="Calcium-transporting ATPase, transmembrane domain"/>
    <property type="match status" value="1"/>
</dbReference>
<keyword evidence="6" id="KW-0597">Phosphoprotein</keyword>
<evidence type="ECO:0000256" key="13">
    <source>
        <dbReference type="ARBA" id="ARBA00022989"/>
    </source>
</evidence>
<dbReference type="SUPFAM" id="SSF81653">
    <property type="entry name" value="Calcium ATPase, transduction domain A"/>
    <property type="match status" value="1"/>
</dbReference>
<dbReference type="Proteomes" id="UP001642540">
    <property type="component" value="Unassembled WGS sequence"/>
</dbReference>
<feature type="transmembrane region" description="Helical" evidence="20">
    <location>
        <begin position="1023"/>
        <end position="1040"/>
    </location>
</feature>
<dbReference type="InterPro" id="IPR059000">
    <property type="entry name" value="ATPase_P-type_domA"/>
</dbReference>
<feature type="domain" description="Cation-transporting P-type ATPase N-terminal" evidence="22">
    <location>
        <begin position="78"/>
        <end position="152"/>
    </location>
</feature>
<keyword evidence="12" id="KW-1278">Translocase</keyword>
<comment type="subcellular location">
    <subcellularLocation>
        <location evidence="1 20">Cell membrane</location>
        <topology evidence="1 20">Multi-pass membrane protein</topology>
    </subcellularLocation>
</comment>
<feature type="transmembrane region" description="Helical" evidence="20">
    <location>
        <begin position="952"/>
        <end position="972"/>
    </location>
</feature>
<keyword evidence="13 20" id="KW-1133">Transmembrane helix</keyword>
<evidence type="ECO:0000256" key="8">
    <source>
        <dbReference type="ARBA" id="ARBA00022692"/>
    </source>
</evidence>
<evidence type="ECO:0000259" key="22">
    <source>
        <dbReference type="SMART" id="SM00831"/>
    </source>
</evidence>
<keyword evidence="15 20" id="KW-0406">Ion transport</keyword>
<dbReference type="InterPro" id="IPR006068">
    <property type="entry name" value="ATPase_P-typ_cation-transptr_C"/>
</dbReference>
<keyword evidence="11 20" id="KW-0630">Potassium</keyword>
<evidence type="ECO:0000256" key="21">
    <source>
        <dbReference type="SAM" id="MobiDB-lite"/>
    </source>
</evidence>
<comment type="similarity">
    <text evidence="2 20">Belongs to the cation transport ATPase (P-type) (TC 3.A.3) family. Type IIC subfamily.</text>
</comment>
<feature type="transmembrane region" description="Helical" evidence="20">
    <location>
        <begin position="165"/>
        <end position="185"/>
    </location>
</feature>
<keyword evidence="17" id="KW-0739">Sodium transport</keyword>
<dbReference type="InterPro" id="IPR004014">
    <property type="entry name" value="ATPase_P-typ_cation-transptr_N"/>
</dbReference>
<evidence type="ECO:0000256" key="17">
    <source>
        <dbReference type="ARBA" id="ARBA00023201"/>
    </source>
</evidence>
<feature type="transmembrane region" description="Helical" evidence="20">
    <location>
        <begin position="992"/>
        <end position="1011"/>
    </location>
</feature>
<dbReference type="PANTHER" id="PTHR43294">
    <property type="entry name" value="SODIUM/POTASSIUM-TRANSPORTING ATPASE SUBUNIT ALPHA"/>
    <property type="match status" value="1"/>
</dbReference>
<evidence type="ECO:0000256" key="2">
    <source>
        <dbReference type="ARBA" id="ARBA00006934"/>
    </source>
</evidence>
<dbReference type="PRINTS" id="PR00121">
    <property type="entry name" value="NAKATPASE"/>
</dbReference>
<evidence type="ECO:0000256" key="15">
    <source>
        <dbReference type="ARBA" id="ARBA00023065"/>
    </source>
</evidence>
<evidence type="ECO:0000256" key="4">
    <source>
        <dbReference type="ARBA" id="ARBA00022475"/>
    </source>
</evidence>
<keyword evidence="20" id="KW-0479">Metal-binding</keyword>
<feature type="region of interest" description="Disordered" evidence="21">
    <location>
        <begin position="22"/>
        <end position="41"/>
    </location>
</feature>
<dbReference type="InterPro" id="IPR036412">
    <property type="entry name" value="HAD-like_sf"/>
</dbReference>
<evidence type="ECO:0000313" key="24">
    <source>
        <dbReference type="Proteomes" id="UP001642540"/>
    </source>
</evidence>
<keyword evidence="8 20" id="KW-0812">Transmembrane</keyword>
<evidence type="ECO:0000256" key="18">
    <source>
        <dbReference type="ARBA" id="ARBA00037422"/>
    </source>
</evidence>
<keyword evidence="10 20" id="KW-0067">ATP-binding</keyword>
<keyword evidence="16 20" id="KW-0472">Membrane</keyword>
<keyword evidence="9 20" id="KW-0547">Nucleotide-binding</keyword>
<dbReference type="Pfam" id="PF00122">
    <property type="entry name" value="E1-E2_ATPase"/>
    <property type="match status" value="1"/>
</dbReference>
<evidence type="ECO:0000256" key="14">
    <source>
        <dbReference type="ARBA" id="ARBA00023053"/>
    </source>
</evidence>
<dbReference type="EMBL" id="CAXLJM020000007">
    <property type="protein sequence ID" value="CAL8072099.1"/>
    <property type="molecule type" value="Genomic_DNA"/>
</dbReference>
<dbReference type="InterPro" id="IPR044492">
    <property type="entry name" value="P_typ_ATPase_HD_dom"/>
</dbReference>
<proteinExistence type="inferred from homology"/>
<evidence type="ECO:0000256" key="12">
    <source>
        <dbReference type="ARBA" id="ARBA00022967"/>
    </source>
</evidence>
<accession>A0ABP1PNI7</accession>
<dbReference type="Gene3D" id="3.40.1110.10">
    <property type="entry name" value="Calcium-transporting ATPase, cytoplasmic domain N"/>
    <property type="match status" value="1"/>
</dbReference>
<dbReference type="SMART" id="SM00831">
    <property type="entry name" value="Cation_ATPase_N"/>
    <property type="match status" value="1"/>
</dbReference>
<dbReference type="Gene3D" id="2.70.150.10">
    <property type="entry name" value="Calcium-transporting ATPase, cytoplasmic transduction domain A"/>
    <property type="match status" value="1"/>
</dbReference>
<evidence type="ECO:0000256" key="6">
    <source>
        <dbReference type="ARBA" id="ARBA00022553"/>
    </source>
</evidence>
<evidence type="ECO:0000256" key="20">
    <source>
        <dbReference type="RuleBase" id="RU362084"/>
    </source>
</evidence>
<keyword evidence="24" id="KW-1185">Reference proteome</keyword>
<keyword evidence="14" id="KW-0915">Sodium</keyword>
<dbReference type="InterPro" id="IPR001757">
    <property type="entry name" value="P_typ_ATPase"/>
</dbReference>
<keyword evidence="7" id="KW-0740">Sodium/potassium transport</keyword>
<dbReference type="Pfam" id="PF00690">
    <property type="entry name" value="Cation_ATPase_N"/>
    <property type="match status" value="1"/>
</dbReference>
<dbReference type="NCBIfam" id="TIGR01106">
    <property type="entry name" value="ATPase-IIC_X-K"/>
    <property type="match status" value="1"/>
</dbReference>
<dbReference type="InterPro" id="IPR050510">
    <property type="entry name" value="Cation_transp_ATPase_P-type"/>
</dbReference>
<keyword evidence="3 20" id="KW-0813">Transport</keyword>
<name>A0ABP1PNI7_9HEXA</name>
<dbReference type="InterPro" id="IPR023214">
    <property type="entry name" value="HAD_sf"/>
</dbReference>
<evidence type="ECO:0000256" key="9">
    <source>
        <dbReference type="ARBA" id="ARBA00022741"/>
    </source>
</evidence>
<comment type="function">
    <text evidence="18">This is the catalytic component of the active enzyme, which catalyzes the hydrolysis of ATP coupled with the exchange of sodium and potassium ions across the plasma membrane. This action creates the electrochemical gradient of sodium and potassium ions, providing the energy for active transport of various nutrients.</text>
</comment>
<dbReference type="SUPFAM" id="SSF81665">
    <property type="entry name" value="Calcium ATPase, transmembrane domain M"/>
    <property type="match status" value="1"/>
</dbReference>
<dbReference type="SFLD" id="SFLDS00003">
    <property type="entry name" value="Haloacid_Dehalogenase"/>
    <property type="match status" value="1"/>
</dbReference>
<dbReference type="SFLD" id="SFLDG00002">
    <property type="entry name" value="C1.7:_P-type_atpase_like"/>
    <property type="match status" value="1"/>
</dbReference>
<evidence type="ECO:0000256" key="5">
    <source>
        <dbReference type="ARBA" id="ARBA00022538"/>
    </source>
</evidence>
<dbReference type="SFLD" id="SFLDF00027">
    <property type="entry name" value="p-type_atpase"/>
    <property type="match status" value="1"/>
</dbReference>